<comment type="caution">
    <text evidence="2">The sequence shown here is derived from an EMBL/GenBank/DDBJ whole genome shotgun (WGS) entry which is preliminary data.</text>
</comment>
<evidence type="ECO:0000313" key="3">
    <source>
        <dbReference type="Proteomes" id="UP000266841"/>
    </source>
</evidence>
<feature type="non-terminal residue" evidence="2">
    <location>
        <position position="1"/>
    </location>
</feature>
<organism evidence="2 3">
    <name type="scientific">Thalassiosira oceanica</name>
    <name type="common">Marine diatom</name>
    <dbReference type="NCBI Taxonomy" id="159749"/>
    <lineage>
        <taxon>Eukaryota</taxon>
        <taxon>Sar</taxon>
        <taxon>Stramenopiles</taxon>
        <taxon>Ochrophyta</taxon>
        <taxon>Bacillariophyta</taxon>
        <taxon>Coscinodiscophyceae</taxon>
        <taxon>Thalassiosirophycidae</taxon>
        <taxon>Thalassiosirales</taxon>
        <taxon>Thalassiosiraceae</taxon>
        <taxon>Thalassiosira</taxon>
    </lineage>
</organism>
<protein>
    <submittedName>
        <fullName evidence="2">Uncharacterized protein</fullName>
    </submittedName>
</protein>
<dbReference type="EMBL" id="AGNL01009560">
    <property type="protein sequence ID" value="EJK69782.1"/>
    <property type="molecule type" value="Genomic_DNA"/>
</dbReference>
<dbReference type="AlphaFoldDB" id="K0TH58"/>
<keyword evidence="3" id="KW-1185">Reference proteome</keyword>
<evidence type="ECO:0000256" key="1">
    <source>
        <dbReference type="SAM" id="MobiDB-lite"/>
    </source>
</evidence>
<feature type="compositionally biased region" description="Polar residues" evidence="1">
    <location>
        <begin position="133"/>
        <end position="144"/>
    </location>
</feature>
<reference evidence="2 3" key="1">
    <citation type="journal article" date="2012" name="Genome Biol.">
        <title>Genome and low-iron response of an oceanic diatom adapted to chronic iron limitation.</title>
        <authorList>
            <person name="Lommer M."/>
            <person name="Specht M."/>
            <person name="Roy A.S."/>
            <person name="Kraemer L."/>
            <person name="Andreson R."/>
            <person name="Gutowska M.A."/>
            <person name="Wolf J."/>
            <person name="Bergner S.V."/>
            <person name="Schilhabel M.B."/>
            <person name="Klostermeier U.C."/>
            <person name="Beiko R.G."/>
            <person name="Rosenstiel P."/>
            <person name="Hippler M."/>
            <person name="Laroche J."/>
        </authorList>
    </citation>
    <scope>NUCLEOTIDE SEQUENCE [LARGE SCALE GENOMIC DNA]</scope>
    <source>
        <strain evidence="2 3">CCMP1005</strain>
    </source>
</reference>
<feature type="compositionally biased region" description="Basic and acidic residues" evidence="1">
    <location>
        <begin position="111"/>
        <end position="130"/>
    </location>
</feature>
<gene>
    <name evidence="2" type="ORF">THAOC_08923</name>
</gene>
<evidence type="ECO:0000313" key="2">
    <source>
        <dbReference type="EMBL" id="EJK69782.1"/>
    </source>
</evidence>
<feature type="region of interest" description="Disordered" evidence="1">
    <location>
        <begin position="43"/>
        <end position="164"/>
    </location>
</feature>
<accession>K0TH58</accession>
<dbReference type="Proteomes" id="UP000266841">
    <property type="component" value="Unassembled WGS sequence"/>
</dbReference>
<proteinExistence type="predicted"/>
<sequence>VEGAGLQTWKGSKAPYLHWIWRFGVSQAFSRTLEGALPWPGASVRHGGTGGRRALSESAGGRQDVGMWGSAKMTRSSHCEDFEAADGGFGPDDEHRIGGDDDCEIDDDEDDRTRTPADERVLGRHPKFDHGTMVQTPHLTNDSGDGQGEMMPDNDSDDDDRINY</sequence>
<feature type="compositionally biased region" description="Acidic residues" evidence="1">
    <location>
        <begin position="100"/>
        <end position="110"/>
    </location>
</feature>
<feature type="compositionally biased region" description="Acidic residues" evidence="1">
    <location>
        <begin position="152"/>
        <end position="164"/>
    </location>
</feature>
<name>K0TH58_THAOC</name>